<proteinExistence type="inferred from homology"/>
<name>A0A1H6C2D1_9GAMM</name>
<dbReference type="InterPro" id="IPR020915">
    <property type="entry name" value="UPF0311"/>
</dbReference>
<dbReference type="AlphaFoldDB" id="A0A1H6C2D1"/>
<comment type="similarity">
    <text evidence="1">Belongs to the UPF0311 family.</text>
</comment>
<dbReference type="Proteomes" id="UP000236745">
    <property type="component" value="Unassembled WGS sequence"/>
</dbReference>
<dbReference type="RefSeq" id="WP_104003948.1">
    <property type="nucleotide sequence ID" value="NZ_FNVQ01000003.1"/>
</dbReference>
<dbReference type="OrthoDB" id="5294829at2"/>
<gene>
    <name evidence="2" type="ORF">SAMN05444390_10384</name>
</gene>
<keyword evidence="3" id="KW-1185">Reference proteome</keyword>
<dbReference type="PANTHER" id="PTHR37315:SF1">
    <property type="entry name" value="UPF0311 PROTEIN BLR7842"/>
    <property type="match status" value="1"/>
</dbReference>
<organism evidence="2 3">
    <name type="scientific">Marinobacterium lutimaris</name>
    <dbReference type="NCBI Taxonomy" id="568106"/>
    <lineage>
        <taxon>Bacteria</taxon>
        <taxon>Pseudomonadati</taxon>
        <taxon>Pseudomonadota</taxon>
        <taxon>Gammaproteobacteria</taxon>
        <taxon>Oceanospirillales</taxon>
        <taxon>Oceanospirillaceae</taxon>
        <taxon>Marinobacterium</taxon>
    </lineage>
</organism>
<accession>A0A1H6C2D1</accession>
<dbReference type="Pfam" id="PF11578">
    <property type="entry name" value="DUF3237"/>
    <property type="match status" value="1"/>
</dbReference>
<dbReference type="Gene3D" id="2.40.160.20">
    <property type="match status" value="1"/>
</dbReference>
<evidence type="ECO:0000313" key="3">
    <source>
        <dbReference type="Proteomes" id="UP000236745"/>
    </source>
</evidence>
<dbReference type="PANTHER" id="PTHR37315">
    <property type="entry name" value="UPF0311 PROTEIN BLR7842"/>
    <property type="match status" value="1"/>
</dbReference>
<sequence length="151" mass="17054">MYPELKHFAELKIQVDQPQEVGKAQHGQRRLIPILGGSVKGDGWTGRVLAGGADHQLILTPRMADLDARYVIETDAGDHIYVHNRAIRVAAPEVTDRLIRGEPVDPAEIYFRCTPWFETTSPALSWITERLFIGTGIRRPEEVELQLFEVL</sequence>
<evidence type="ECO:0000256" key="1">
    <source>
        <dbReference type="HAMAP-Rule" id="MF_00775"/>
    </source>
</evidence>
<dbReference type="EMBL" id="FNVQ01000003">
    <property type="protein sequence ID" value="SEG66805.1"/>
    <property type="molecule type" value="Genomic_DNA"/>
</dbReference>
<protein>
    <recommendedName>
        <fullName evidence="1">UPF0311 protein SAMN05444390_10384</fullName>
    </recommendedName>
</protein>
<dbReference type="HAMAP" id="MF_00775">
    <property type="entry name" value="UPF0311"/>
    <property type="match status" value="1"/>
</dbReference>
<reference evidence="2 3" key="1">
    <citation type="submission" date="2016-10" db="EMBL/GenBank/DDBJ databases">
        <authorList>
            <person name="de Groot N.N."/>
        </authorList>
    </citation>
    <scope>NUCLEOTIDE SEQUENCE [LARGE SCALE GENOMIC DNA]</scope>
    <source>
        <strain evidence="2 3">DSM 22012</strain>
    </source>
</reference>
<evidence type="ECO:0000313" key="2">
    <source>
        <dbReference type="EMBL" id="SEG66805.1"/>
    </source>
</evidence>